<proteinExistence type="predicted"/>
<dbReference type="OrthoDB" id="3758478at2759"/>
<evidence type="ECO:0008006" key="3">
    <source>
        <dbReference type="Google" id="ProtNLM"/>
    </source>
</evidence>
<sequence length="149" mass="16590">MSAQRFQTVHAFLNSYSECSADALLAYLSPEFSHQVLPTSIGMPKRDRDGFAGHAAMITSVFSSFAIEPQDVFEDPTQNAVIVYAHMKGEIKGLGPHNNECMMILRLSQDQTKIEGMTEFVDSMVAMEMKQKMVKMMGEKNGTDAMMKP</sequence>
<name>A0A9P4S9D8_9PEZI</name>
<dbReference type="Gene3D" id="3.10.450.50">
    <property type="match status" value="1"/>
</dbReference>
<evidence type="ECO:0000313" key="1">
    <source>
        <dbReference type="EMBL" id="KAF2838279.1"/>
    </source>
</evidence>
<dbReference type="SUPFAM" id="SSF54427">
    <property type="entry name" value="NTF2-like"/>
    <property type="match status" value="1"/>
</dbReference>
<organism evidence="1 2">
    <name type="scientific">Patellaria atrata CBS 101060</name>
    <dbReference type="NCBI Taxonomy" id="1346257"/>
    <lineage>
        <taxon>Eukaryota</taxon>
        <taxon>Fungi</taxon>
        <taxon>Dikarya</taxon>
        <taxon>Ascomycota</taxon>
        <taxon>Pezizomycotina</taxon>
        <taxon>Dothideomycetes</taxon>
        <taxon>Dothideomycetes incertae sedis</taxon>
        <taxon>Patellariales</taxon>
        <taxon>Patellariaceae</taxon>
        <taxon>Patellaria</taxon>
    </lineage>
</organism>
<gene>
    <name evidence="1" type="ORF">M501DRAFT_1005151</name>
</gene>
<keyword evidence="2" id="KW-1185">Reference proteome</keyword>
<protein>
    <recommendedName>
        <fullName evidence="3">SnoaL-like domain-containing protein</fullName>
    </recommendedName>
</protein>
<accession>A0A9P4S9D8</accession>
<dbReference type="Proteomes" id="UP000799429">
    <property type="component" value="Unassembled WGS sequence"/>
</dbReference>
<comment type="caution">
    <text evidence="1">The sequence shown here is derived from an EMBL/GenBank/DDBJ whole genome shotgun (WGS) entry which is preliminary data.</text>
</comment>
<reference evidence="1" key="1">
    <citation type="journal article" date="2020" name="Stud. Mycol.">
        <title>101 Dothideomycetes genomes: a test case for predicting lifestyles and emergence of pathogens.</title>
        <authorList>
            <person name="Haridas S."/>
            <person name="Albert R."/>
            <person name="Binder M."/>
            <person name="Bloem J."/>
            <person name="Labutti K."/>
            <person name="Salamov A."/>
            <person name="Andreopoulos B."/>
            <person name="Baker S."/>
            <person name="Barry K."/>
            <person name="Bills G."/>
            <person name="Bluhm B."/>
            <person name="Cannon C."/>
            <person name="Castanera R."/>
            <person name="Culley D."/>
            <person name="Daum C."/>
            <person name="Ezra D."/>
            <person name="Gonzalez J."/>
            <person name="Henrissat B."/>
            <person name="Kuo A."/>
            <person name="Liang C."/>
            <person name="Lipzen A."/>
            <person name="Lutzoni F."/>
            <person name="Magnuson J."/>
            <person name="Mondo S."/>
            <person name="Nolan M."/>
            <person name="Ohm R."/>
            <person name="Pangilinan J."/>
            <person name="Park H.-J."/>
            <person name="Ramirez L."/>
            <person name="Alfaro M."/>
            <person name="Sun H."/>
            <person name="Tritt A."/>
            <person name="Yoshinaga Y."/>
            <person name="Zwiers L.-H."/>
            <person name="Turgeon B."/>
            <person name="Goodwin S."/>
            <person name="Spatafora J."/>
            <person name="Crous P."/>
            <person name="Grigoriev I."/>
        </authorList>
    </citation>
    <scope>NUCLEOTIDE SEQUENCE</scope>
    <source>
        <strain evidence="1">CBS 101060</strain>
    </source>
</reference>
<dbReference type="AlphaFoldDB" id="A0A9P4S9D8"/>
<dbReference type="InterPro" id="IPR032710">
    <property type="entry name" value="NTF2-like_dom_sf"/>
</dbReference>
<dbReference type="InterPro" id="IPR050977">
    <property type="entry name" value="Fungal_Meroterpenoid_Isomerase"/>
</dbReference>
<evidence type="ECO:0000313" key="2">
    <source>
        <dbReference type="Proteomes" id="UP000799429"/>
    </source>
</evidence>
<dbReference type="EMBL" id="MU006097">
    <property type="protein sequence ID" value="KAF2838279.1"/>
    <property type="molecule type" value="Genomic_DNA"/>
</dbReference>
<dbReference type="PANTHER" id="PTHR39598">
    <property type="entry name" value="AUSTINOL SYNTHESIS PROTEIN F-RELATED"/>
    <property type="match status" value="1"/>
</dbReference>
<dbReference type="PANTHER" id="PTHR39598:SF1">
    <property type="entry name" value="AUSTINOID BIOSYNTHESIS CLUSTERS PROTEIN F-RELATED"/>
    <property type="match status" value="1"/>
</dbReference>